<dbReference type="GO" id="GO:0016787">
    <property type="term" value="F:hydrolase activity"/>
    <property type="evidence" value="ECO:0007669"/>
    <property type="project" value="UniProtKB-KW"/>
</dbReference>
<dbReference type="AlphaFoldDB" id="A0A0F7ZH28"/>
<dbReference type="OrthoDB" id="2152029at2759"/>
<evidence type="ECO:0000259" key="2">
    <source>
        <dbReference type="Pfam" id="PF07859"/>
    </source>
</evidence>
<reference evidence="3 4" key="1">
    <citation type="journal article" date="2014" name="Genome Biol. Evol.">
        <title>Comparative genomics and transcriptomics analyses reveal divergent lifestyle features of nematode endoparasitic fungus Hirsutella minnesotensis.</title>
        <authorList>
            <person name="Lai Y."/>
            <person name="Liu K."/>
            <person name="Zhang X."/>
            <person name="Zhang X."/>
            <person name="Li K."/>
            <person name="Wang N."/>
            <person name="Shu C."/>
            <person name="Wu Y."/>
            <person name="Wang C."/>
            <person name="Bushley K.E."/>
            <person name="Xiang M."/>
            <person name="Liu X."/>
        </authorList>
    </citation>
    <scope>NUCLEOTIDE SEQUENCE [LARGE SCALE GENOMIC DNA]</scope>
    <source>
        <strain evidence="3 4">3608</strain>
    </source>
</reference>
<accession>A0A0F7ZH28</accession>
<proteinExistence type="predicted"/>
<dbReference type="InterPro" id="IPR013094">
    <property type="entry name" value="AB_hydrolase_3"/>
</dbReference>
<dbReference type="InterPro" id="IPR029058">
    <property type="entry name" value="AB_hydrolase_fold"/>
</dbReference>
<dbReference type="Proteomes" id="UP000054481">
    <property type="component" value="Unassembled WGS sequence"/>
</dbReference>
<keyword evidence="1" id="KW-0378">Hydrolase</keyword>
<dbReference type="Pfam" id="PF07859">
    <property type="entry name" value="Abhydrolase_3"/>
    <property type="match status" value="1"/>
</dbReference>
<keyword evidence="4" id="KW-1185">Reference proteome</keyword>
<name>A0A0F7ZH28_9HYPO</name>
<dbReference type="EMBL" id="KQ030557">
    <property type="protein sequence ID" value="KJZ71916.1"/>
    <property type="molecule type" value="Genomic_DNA"/>
</dbReference>
<dbReference type="InterPro" id="IPR050300">
    <property type="entry name" value="GDXG_lipolytic_enzyme"/>
</dbReference>
<dbReference type="PANTHER" id="PTHR48081">
    <property type="entry name" value="AB HYDROLASE SUPERFAMILY PROTEIN C4A8.06C"/>
    <property type="match status" value="1"/>
</dbReference>
<evidence type="ECO:0000313" key="3">
    <source>
        <dbReference type="EMBL" id="KJZ71916.1"/>
    </source>
</evidence>
<dbReference type="SUPFAM" id="SSF53474">
    <property type="entry name" value="alpha/beta-Hydrolases"/>
    <property type="match status" value="1"/>
</dbReference>
<sequence>MVIRPAPGKPKLAAAEMLDLVPGILRIAASGLRAAATGPWRGPEGAPTYLLHICYAVLRRSTRRLSVAQLQWILPGTDQSYLKYCKQVKAAPRSVDLPHGARGHWIGDPDADNVLLWYHGGGWCVPAMDTYYHFFGQLVASSAAAGKSLAVFALSYTLVPHARYPTQLRQAVGGDSAGASLALGVLSHLAHPHPAIDELRLAKPLAGAVCMAPWVGDVEGAVDDAVPVQGDLLTPDARRCVDAYRSPGEMDYYTDHMDAPCSWFEGFPVRKMLICVGGHEIFRPLGEMFAEKLKSGFPATELFVGEGEAHVAPVFNMRFGSKVETHQGRRIKQWLVETLP</sequence>
<dbReference type="Gene3D" id="3.40.50.1820">
    <property type="entry name" value="alpha/beta hydrolase"/>
    <property type="match status" value="2"/>
</dbReference>
<dbReference type="PANTHER" id="PTHR48081:SF21">
    <property type="entry name" value="LIPASE_THIOESTERASE FAMILY PROTEIN (AFU_ORTHOLOGUE AFUA_8G02590)"/>
    <property type="match status" value="1"/>
</dbReference>
<feature type="domain" description="Alpha/beta hydrolase fold-3" evidence="2">
    <location>
        <begin position="170"/>
        <end position="311"/>
    </location>
</feature>
<protein>
    <recommendedName>
        <fullName evidence="2">Alpha/beta hydrolase fold-3 domain-containing protein</fullName>
    </recommendedName>
</protein>
<evidence type="ECO:0000256" key="1">
    <source>
        <dbReference type="ARBA" id="ARBA00022801"/>
    </source>
</evidence>
<evidence type="ECO:0000313" key="4">
    <source>
        <dbReference type="Proteomes" id="UP000054481"/>
    </source>
</evidence>
<gene>
    <name evidence="3" type="ORF">HIM_08672</name>
</gene>
<organism evidence="3 4">
    <name type="scientific">Hirsutella minnesotensis 3608</name>
    <dbReference type="NCBI Taxonomy" id="1043627"/>
    <lineage>
        <taxon>Eukaryota</taxon>
        <taxon>Fungi</taxon>
        <taxon>Dikarya</taxon>
        <taxon>Ascomycota</taxon>
        <taxon>Pezizomycotina</taxon>
        <taxon>Sordariomycetes</taxon>
        <taxon>Hypocreomycetidae</taxon>
        <taxon>Hypocreales</taxon>
        <taxon>Ophiocordycipitaceae</taxon>
        <taxon>Hirsutella</taxon>
    </lineage>
</organism>